<proteinExistence type="predicted"/>
<feature type="compositionally biased region" description="Acidic residues" evidence="1">
    <location>
        <begin position="28"/>
        <end position="37"/>
    </location>
</feature>
<sequence length="37" mass="4496">MFSFSENENQTMKHVPKHHDVHTQMENTTEEMLESQY</sequence>
<reference evidence="2" key="2">
    <citation type="journal article" date="2015" name="Data Brief">
        <title>Shoot transcriptome of the giant reed, Arundo donax.</title>
        <authorList>
            <person name="Barrero R.A."/>
            <person name="Guerrero F.D."/>
            <person name="Moolhuijzen P."/>
            <person name="Goolsby J.A."/>
            <person name="Tidwell J."/>
            <person name="Bellgard S.E."/>
            <person name="Bellgard M.I."/>
        </authorList>
    </citation>
    <scope>NUCLEOTIDE SEQUENCE</scope>
    <source>
        <tissue evidence="2">Shoot tissue taken approximately 20 cm above the soil surface</tissue>
    </source>
</reference>
<feature type="compositionally biased region" description="Polar residues" evidence="1">
    <location>
        <begin position="1"/>
        <end position="12"/>
    </location>
</feature>
<feature type="region of interest" description="Disordered" evidence="1">
    <location>
        <begin position="1"/>
        <end position="37"/>
    </location>
</feature>
<protein>
    <submittedName>
        <fullName evidence="2">Uncharacterized protein</fullName>
    </submittedName>
</protein>
<dbReference type="EMBL" id="GBRH01211703">
    <property type="protein sequence ID" value="JAD86192.1"/>
    <property type="molecule type" value="Transcribed_RNA"/>
</dbReference>
<evidence type="ECO:0000256" key="1">
    <source>
        <dbReference type="SAM" id="MobiDB-lite"/>
    </source>
</evidence>
<accession>A0A0A9DR05</accession>
<organism evidence="2">
    <name type="scientific">Arundo donax</name>
    <name type="common">Giant reed</name>
    <name type="synonym">Donax arundinaceus</name>
    <dbReference type="NCBI Taxonomy" id="35708"/>
    <lineage>
        <taxon>Eukaryota</taxon>
        <taxon>Viridiplantae</taxon>
        <taxon>Streptophyta</taxon>
        <taxon>Embryophyta</taxon>
        <taxon>Tracheophyta</taxon>
        <taxon>Spermatophyta</taxon>
        <taxon>Magnoliopsida</taxon>
        <taxon>Liliopsida</taxon>
        <taxon>Poales</taxon>
        <taxon>Poaceae</taxon>
        <taxon>PACMAD clade</taxon>
        <taxon>Arundinoideae</taxon>
        <taxon>Arundineae</taxon>
        <taxon>Arundo</taxon>
    </lineage>
</organism>
<reference evidence="2" key="1">
    <citation type="submission" date="2014-09" db="EMBL/GenBank/DDBJ databases">
        <authorList>
            <person name="Magalhaes I.L.F."/>
            <person name="Oliveira U."/>
            <person name="Santos F.R."/>
            <person name="Vidigal T.H.D.A."/>
            <person name="Brescovit A.D."/>
            <person name="Santos A.J."/>
        </authorList>
    </citation>
    <scope>NUCLEOTIDE SEQUENCE</scope>
    <source>
        <tissue evidence="2">Shoot tissue taken approximately 20 cm above the soil surface</tissue>
    </source>
</reference>
<name>A0A0A9DR05_ARUDO</name>
<dbReference type="AlphaFoldDB" id="A0A0A9DR05"/>
<evidence type="ECO:0000313" key="2">
    <source>
        <dbReference type="EMBL" id="JAD86192.1"/>
    </source>
</evidence>